<dbReference type="InterPro" id="IPR006671">
    <property type="entry name" value="Cyclin_N"/>
</dbReference>
<evidence type="ECO:0000256" key="3">
    <source>
        <dbReference type="ARBA" id="ARBA00023163"/>
    </source>
</evidence>
<evidence type="ECO:0000259" key="5">
    <source>
        <dbReference type="SMART" id="SM00385"/>
    </source>
</evidence>
<dbReference type="RefSeq" id="WP_141463025.1">
    <property type="nucleotide sequence ID" value="NZ_RBZW01000007.1"/>
</dbReference>
<evidence type="ECO:0000256" key="1">
    <source>
        <dbReference type="ARBA" id="ARBA00022737"/>
    </source>
</evidence>
<dbReference type="AlphaFoldDB" id="A0A4S3TSS4"/>
<dbReference type="Pfam" id="PF00134">
    <property type="entry name" value="Cyclin_N"/>
    <property type="match status" value="1"/>
</dbReference>
<evidence type="ECO:0000313" key="7">
    <source>
        <dbReference type="Proteomes" id="UP000318864"/>
    </source>
</evidence>
<keyword evidence="3" id="KW-0804">Transcription</keyword>
<dbReference type="PANTHER" id="PTHR11618:SF13">
    <property type="entry name" value="TRANSCRIPTION INITIATION FACTOR IIB"/>
    <property type="match status" value="1"/>
</dbReference>
<name>A0A4S3TSS4_9EURY</name>
<dbReference type="SUPFAM" id="SSF47954">
    <property type="entry name" value="Cyclin-like"/>
    <property type="match status" value="2"/>
</dbReference>
<organism evidence="6 7">
    <name type="scientific">Salinadaptatus halalkaliphilus</name>
    <dbReference type="NCBI Taxonomy" id="2419781"/>
    <lineage>
        <taxon>Archaea</taxon>
        <taxon>Methanobacteriati</taxon>
        <taxon>Methanobacteriota</taxon>
        <taxon>Stenosarchaea group</taxon>
        <taxon>Halobacteria</taxon>
        <taxon>Halobacteriales</taxon>
        <taxon>Natrialbaceae</taxon>
        <taxon>Salinadaptatus</taxon>
    </lineage>
</organism>
<dbReference type="CDD" id="cd00043">
    <property type="entry name" value="CYCLIN_SF"/>
    <property type="match status" value="1"/>
</dbReference>
<feature type="compositionally biased region" description="Low complexity" evidence="4">
    <location>
        <begin position="231"/>
        <end position="241"/>
    </location>
</feature>
<dbReference type="InterPro" id="IPR013150">
    <property type="entry name" value="TFIIB_cyclin"/>
</dbReference>
<dbReference type="Pfam" id="PF00382">
    <property type="entry name" value="TFIIB"/>
    <property type="match status" value="1"/>
</dbReference>
<reference evidence="6 7" key="1">
    <citation type="submission" date="2018-10" db="EMBL/GenBank/DDBJ databases">
        <title>Natronolimnobius sp. XQ-INN 246 isolated from Inner Mongolia Autonomous Region of China.</title>
        <authorList>
            <person name="Xue Q."/>
        </authorList>
    </citation>
    <scope>NUCLEOTIDE SEQUENCE [LARGE SCALE GENOMIC DNA]</scope>
    <source>
        <strain evidence="6 7">XQ-INN 246</strain>
    </source>
</reference>
<dbReference type="GO" id="GO:0017025">
    <property type="term" value="F:TBP-class protein binding"/>
    <property type="evidence" value="ECO:0007669"/>
    <property type="project" value="InterPro"/>
</dbReference>
<evidence type="ECO:0000256" key="4">
    <source>
        <dbReference type="SAM" id="MobiDB-lite"/>
    </source>
</evidence>
<feature type="region of interest" description="Disordered" evidence="4">
    <location>
        <begin position="229"/>
        <end position="275"/>
    </location>
</feature>
<dbReference type="GO" id="GO:0003743">
    <property type="term" value="F:translation initiation factor activity"/>
    <property type="evidence" value="ECO:0007669"/>
    <property type="project" value="UniProtKB-KW"/>
</dbReference>
<dbReference type="SMART" id="SM00385">
    <property type="entry name" value="CYCLIN"/>
    <property type="match status" value="2"/>
</dbReference>
<dbReference type="GO" id="GO:0097550">
    <property type="term" value="C:transcription preinitiation complex"/>
    <property type="evidence" value="ECO:0007669"/>
    <property type="project" value="TreeGrafter"/>
</dbReference>
<keyword evidence="6" id="KW-0396">Initiation factor</keyword>
<feature type="domain" description="Cyclin-like" evidence="5">
    <location>
        <begin position="149"/>
        <end position="230"/>
    </location>
</feature>
<gene>
    <name evidence="6" type="ORF">D8Y22_02120</name>
</gene>
<protein>
    <submittedName>
        <fullName evidence="6">Transcription initiation factor IIB family protein</fullName>
    </submittedName>
</protein>
<dbReference type="EMBL" id="RBZW01000007">
    <property type="protein sequence ID" value="THE66475.1"/>
    <property type="molecule type" value="Genomic_DNA"/>
</dbReference>
<dbReference type="Proteomes" id="UP000318864">
    <property type="component" value="Unassembled WGS sequence"/>
</dbReference>
<keyword evidence="1" id="KW-0677">Repeat</keyword>
<dbReference type="InterPro" id="IPR036915">
    <property type="entry name" value="Cyclin-like_sf"/>
</dbReference>
<proteinExistence type="predicted"/>
<feature type="domain" description="Cyclin-like" evidence="5">
    <location>
        <begin position="52"/>
        <end position="135"/>
    </location>
</feature>
<keyword evidence="6" id="KW-0648">Protein biosynthesis</keyword>
<dbReference type="OrthoDB" id="7429at2157"/>
<dbReference type="Gene3D" id="1.10.472.10">
    <property type="entry name" value="Cyclin-like"/>
    <property type="match status" value="2"/>
</dbReference>
<comment type="caution">
    <text evidence="6">The sequence shown here is derived from an EMBL/GenBank/DDBJ whole genome shotgun (WGS) entry which is preliminary data.</text>
</comment>
<dbReference type="InterPro" id="IPR000812">
    <property type="entry name" value="TFIIB"/>
</dbReference>
<sequence>MTDSTEAVSQELDDILLDDLVEVQERTPGTEEPNLTPGQAVYDERRQNIIEAETTRVSGELDLSESTQQMAVSLFEQYAEQEDITGNALEVLAVACLYTACKVESVPLSPDDFANVSETAFTRVILLRRVKSIASTLGLDPRAFLDPTQYIDHYCEDLGLDDEVAERAHEILTIADEAAIGSGKSPTGRAAAAIYNACLELDRKVTQTEIGNTADVTEVTIRNRYQDQRELLTSSSTSSESKSNAEPGLEPEAEIDKSVDSSPETATEPLDQEVSDFSPYVGEAVAENLVSALKQLEQADESLVKACTETCKKAGGSGDLDELEADDVSLALAIIRQASMDLGHPISYPKLKRTHREHEEKIYRVTSDLDEAL</sequence>
<keyword evidence="2" id="KW-0805">Transcription regulation</keyword>
<dbReference type="GO" id="GO:0070897">
    <property type="term" value="P:transcription preinitiation complex assembly"/>
    <property type="evidence" value="ECO:0007669"/>
    <property type="project" value="InterPro"/>
</dbReference>
<dbReference type="InterPro" id="IPR013763">
    <property type="entry name" value="Cyclin-like_dom"/>
</dbReference>
<accession>A0A4S3TSS4</accession>
<evidence type="ECO:0000313" key="6">
    <source>
        <dbReference type="EMBL" id="THE66475.1"/>
    </source>
</evidence>
<keyword evidence="7" id="KW-1185">Reference proteome</keyword>
<evidence type="ECO:0000256" key="2">
    <source>
        <dbReference type="ARBA" id="ARBA00023015"/>
    </source>
</evidence>
<dbReference type="PRINTS" id="PR00685">
    <property type="entry name" value="TIFACTORIIB"/>
</dbReference>
<dbReference type="CDD" id="cd20550">
    <property type="entry name" value="CYCLIN_TFIIB_archaea_like_rpt2"/>
    <property type="match status" value="1"/>
</dbReference>
<dbReference type="PANTHER" id="PTHR11618">
    <property type="entry name" value="TRANSCRIPTION INITIATION FACTOR IIB-RELATED"/>
    <property type="match status" value="1"/>
</dbReference>